<feature type="domain" description="MotA/TolQ/ExbB proton channel" evidence="8">
    <location>
        <begin position="75"/>
        <end position="173"/>
    </location>
</feature>
<feature type="transmembrane region" description="Helical" evidence="7">
    <location>
        <begin position="98"/>
        <end position="121"/>
    </location>
</feature>
<dbReference type="PANTHER" id="PTHR30625:SF18">
    <property type="entry name" value="TONB2 ENERGY TRANSDUCTION SYSTEM INNER MEMBRANE COMPONENT EXBB"/>
    <property type="match status" value="1"/>
</dbReference>
<sequence length="180" mass="20427">MSLFFRNFIDHWWHVMQDFMSVGGPVLWWLAAVALVTWVMIIERLLYVHFSFPAEKKKWVNAWLQRSEHCSWKAKAIRDGWLFVAQQRLNQNLRLIRGMVSICPMLGLLGTVTGMIAVFDVMALQGNTDARSIAGGIALATFPTLGGMVIALAGVFAHSRLVKKCERKTLALEKELRVIK</sequence>
<dbReference type="InterPro" id="IPR050790">
    <property type="entry name" value="ExbB/TolQ_transport"/>
</dbReference>
<evidence type="ECO:0000256" key="2">
    <source>
        <dbReference type="ARBA" id="ARBA00022475"/>
    </source>
</evidence>
<dbReference type="InterPro" id="IPR002898">
    <property type="entry name" value="MotA_ExbB_proton_chnl"/>
</dbReference>
<dbReference type="GO" id="GO:0005886">
    <property type="term" value="C:plasma membrane"/>
    <property type="evidence" value="ECO:0007669"/>
    <property type="project" value="UniProtKB-SubCell"/>
</dbReference>
<evidence type="ECO:0000313" key="9">
    <source>
        <dbReference type="EMBL" id="RXJ73179.1"/>
    </source>
</evidence>
<gene>
    <name evidence="9" type="ORF">CS022_11780</name>
</gene>
<organism evidence="9 10">
    <name type="scientific">Veronia nyctiphanis</name>
    <dbReference type="NCBI Taxonomy" id="1278244"/>
    <lineage>
        <taxon>Bacteria</taxon>
        <taxon>Pseudomonadati</taxon>
        <taxon>Pseudomonadota</taxon>
        <taxon>Gammaproteobacteria</taxon>
        <taxon>Vibrionales</taxon>
        <taxon>Vibrionaceae</taxon>
        <taxon>Veronia</taxon>
    </lineage>
</organism>
<evidence type="ECO:0000256" key="5">
    <source>
        <dbReference type="ARBA" id="ARBA00023136"/>
    </source>
</evidence>
<evidence type="ECO:0000259" key="8">
    <source>
        <dbReference type="Pfam" id="PF01618"/>
    </source>
</evidence>
<feature type="transmembrane region" description="Helical" evidence="7">
    <location>
        <begin position="133"/>
        <end position="157"/>
    </location>
</feature>
<evidence type="ECO:0000256" key="4">
    <source>
        <dbReference type="ARBA" id="ARBA00022989"/>
    </source>
</evidence>
<dbReference type="PANTHER" id="PTHR30625">
    <property type="entry name" value="PROTEIN TOLQ"/>
    <property type="match status" value="1"/>
</dbReference>
<keyword evidence="3 7" id="KW-0812">Transmembrane</keyword>
<comment type="caution">
    <text evidence="9">The sequence shown here is derived from an EMBL/GenBank/DDBJ whole genome shotgun (WGS) entry which is preliminary data.</text>
</comment>
<comment type="subcellular location">
    <subcellularLocation>
        <location evidence="1">Cell membrane</location>
        <topology evidence="1">Multi-pass membrane protein</topology>
    </subcellularLocation>
    <subcellularLocation>
        <location evidence="6">Membrane</location>
        <topology evidence="6">Multi-pass membrane protein</topology>
    </subcellularLocation>
</comment>
<keyword evidence="10" id="KW-1185">Reference proteome</keyword>
<keyword evidence="6" id="KW-0813">Transport</keyword>
<evidence type="ECO:0000256" key="3">
    <source>
        <dbReference type="ARBA" id="ARBA00022692"/>
    </source>
</evidence>
<evidence type="ECO:0000256" key="1">
    <source>
        <dbReference type="ARBA" id="ARBA00004651"/>
    </source>
</evidence>
<keyword evidence="5 7" id="KW-0472">Membrane</keyword>
<accession>A0A4Q0YVI8</accession>
<evidence type="ECO:0000256" key="7">
    <source>
        <dbReference type="SAM" id="Phobius"/>
    </source>
</evidence>
<keyword evidence="6" id="KW-0653">Protein transport</keyword>
<comment type="similarity">
    <text evidence="6">Belongs to the exbB/tolQ family.</text>
</comment>
<evidence type="ECO:0000256" key="6">
    <source>
        <dbReference type="RuleBase" id="RU004057"/>
    </source>
</evidence>
<dbReference type="Pfam" id="PF01618">
    <property type="entry name" value="MotA_ExbB"/>
    <property type="match status" value="1"/>
</dbReference>
<name>A0A4Q0YVI8_9GAMM</name>
<dbReference type="Proteomes" id="UP000290287">
    <property type="component" value="Unassembled WGS sequence"/>
</dbReference>
<proteinExistence type="inferred from homology"/>
<dbReference type="OrthoDB" id="4045at2"/>
<keyword evidence="4 7" id="KW-1133">Transmembrane helix</keyword>
<dbReference type="EMBL" id="PEIB01000012">
    <property type="protein sequence ID" value="RXJ73179.1"/>
    <property type="molecule type" value="Genomic_DNA"/>
</dbReference>
<reference evidence="9 10" key="1">
    <citation type="submission" date="2017-10" db="EMBL/GenBank/DDBJ databases">
        <title>Nyctiphanis sp. nov., isolated from the stomach of the euphausiid Nyctiphanes simplex (Hansen, 1911) in the Gulf of California.</title>
        <authorList>
            <person name="Gomez-Gil B."/>
            <person name="Aguilar-Mendez M."/>
            <person name="Lopez-Cortes A."/>
            <person name="Gomez-Gutierrez J."/>
            <person name="Roque A."/>
            <person name="Lang E."/>
            <person name="Gonzalez-Castillo A."/>
        </authorList>
    </citation>
    <scope>NUCLEOTIDE SEQUENCE [LARGE SCALE GENOMIC DNA]</scope>
    <source>
        <strain evidence="9 10">CAIM 600</strain>
    </source>
</reference>
<dbReference type="AlphaFoldDB" id="A0A4Q0YVI8"/>
<evidence type="ECO:0000313" key="10">
    <source>
        <dbReference type="Proteomes" id="UP000290287"/>
    </source>
</evidence>
<dbReference type="GO" id="GO:0017038">
    <property type="term" value="P:protein import"/>
    <property type="evidence" value="ECO:0007669"/>
    <property type="project" value="TreeGrafter"/>
</dbReference>
<feature type="transmembrane region" description="Helical" evidence="7">
    <location>
        <begin position="26"/>
        <end position="47"/>
    </location>
</feature>
<protein>
    <recommendedName>
        <fullName evidence="8">MotA/TolQ/ExbB proton channel domain-containing protein</fullName>
    </recommendedName>
</protein>
<keyword evidence="2" id="KW-1003">Cell membrane</keyword>